<dbReference type="PANTHER" id="PTHR46211">
    <property type="entry name" value="GLYCEROPHOSPHORYL DIESTER PHOSPHODIESTERASE"/>
    <property type="match status" value="1"/>
</dbReference>
<organism evidence="2 3">
    <name type="scientific">Microbacterium testaceum</name>
    <name type="common">Aureobacterium testaceum</name>
    <name type="synonym">Brevibacterium testaceum</name>
    <dbReference type="NCBI Taxonomy" id="2033"/>
    <lineage>
        <taxon>Bacteria</taxon>
        <taxon>Bacillati</taxon>
        <taxon>Actinomycetota</taxon>
        <taxon>Actinomycetes</taxon>
        <taxon>Micrococcales</taxon>
        <taxon>Microbacteriaceae</taxon>
        <taxon>Microbacterium</taxon>
    </lineage>
</organism>
<accession>A0A4Y3QLB8</accession>
<dbReference type="OrthoDB" id="9758957at2"/>
<dbReference type="GO" id="GO:0006629">
    <property type="term" value="P:lipid metabolic process"/>
    <property type="evidence" value="ECO:0007669"/>
    <property type="project" value="InterPro"/>
</dbReference>
<dbReference type="CDD" id="cd08556">
    <property type="entry name" value="GDPD"/>
    <property type="match status" value="1"/>
</dbReference>
<dbReference type="Proteomes" id="UP000319525">
    <property type="component" value="Unassembled WGS sequence"/>
</dbReference>
<protein>
    <submittedName>
        <fullName evidence="2">Glycerophosphoryl diester phosphodiesterase</fullName>
    </submittedName>
</protein>
<dbReference type="InterPro" id="IPR030395">
    <property type="entry name" value="GP_PDE_dom"/>
</dbReference>
<dbReference type="PANTHER" id="PTHR46211:SF1">
    <property type="entry name" value="GLYCEROPHOSPHODIESTER PHOSPHODIESTERASE, CYTOPLASMIC"/>
    <property type="match status" value="1"/>
</dbReference>
<sequence>MTARVSRACAHRGDSGSLCENTLPAMRSALAKGAAVVEIDVRLTADGDVVVLHDATLDRLWGDPREIEDVRTVELVAFGDADHRPPLLAEVLPLFADTESRLVIDMDAARPAAAAHAVVAASGVVVDWCGHLEAMRVLRQLDADARIWLPWAHEQPPVSLDLEELSPVLINAPFAVVDDRFVNAVHDLGLPVTAWTIDDESDLVRAIELGIDTITTNRLDRLQAMIATRSASATKEQSR</sequence>
<dbReference type="GO" id="GO:0008081">
    <property type="term" value="F:phosphoric diester hydrolase activity"/>
    <property type="evidence" value="ECO:0007669"/>
    <property type="project" value="InterPro"/>
</dbReference>
<evidence type="ECO:0000313" key="3">
    <source>
        <dbReference type="Proteomes" id="UP000319525"/>
    </source>
</evidence>
<evidence type="ECO:0000259" key="1">
    <source>
        <dbReference type="PROSITE" id="PS51704"/>
    </source>
</evidence>
<comment type="caution">
    <text evidence="2">The sequence shown here is derived from an EMBL/GenBank/DDBJ whole genome shotgun (WGS) entry which is preliminary data.</text>
</comment>
<dbReference type="SUPFAM" id="SSF51695">
    <property type="entry name" value="PLC-like phosphodiesterases"/>
    <property type="match status" value="1"/>
</dbReference>
<dbReference type="EMBL" id="BJML01000005">
    <property type="protein sequence ID" value="GEB45882.1"/>
    <property type="molecule type" value="Genomic_DNA"/>
</dbReference>
<dbReference type="InterPro" id="IPR017946">
    <property type="entry name" value="PLC-like_Pdiesterase_TIM-brl"/>
</dbReference>
<dbReference type="AlphaFoldDB" id="A0A4Y3QLB8"/>
<dbReference type="Gene3D" id="3.20.20.190">
    <property type="entry name" value="Phosphatidylinositol (PI) phosphodiesterase"/>
    <property type="match status" value="1"/>
</dbReference>
<feature type="domain" description="GP-PDE" evidence="1">
    <location>
        <begin position="6"/>
        <end position="226"/>
    </location>
</feature>
<reference evidence="2 3" key="1">
    <citation type="submission" date="2019-06" db="EMBL/GenBank/DDBJ databases">
        <title>Whole genome shotgun sequence of Microbacterium testaceum NBRC 12675.</title>
        <authorList>
            <person name="Hosoyama A."/>
            <person name="Uohara A."/>
            <person name="Ohji S."/>
            <person name="Ichikawa N."/>
        </authorList>
    </citation>
    <scope>NUCLEOTIDE SEQUENCE [LARGE SCALE GENOMIC DNA]</scope>
    <source>
        <strain evidence="2 3">NBRC 12675</strain>
    </source>
</reference>
<dbReference type="RefSeq" id="WP_141376992.1">
    <property type="nucleotide sequence ID" value="NZ_BJML01000005.1"/>
</dbReference>
<name>A0A4Y3QLB8_MICTE</name>
<gene>
    <name evidence="2" type="ORF">MTE01_18270</name>
</gene>
<dbReference type="GeneID" id="57144514"/>
<dbReference type="Pfam" id="PF03009">
    <property type="entry name" value="GDPD"/>
    <property type="match status" value="1"/>
</dbReference>
<evidence type="ECO:0000313" key="2">
    <source>
        <dbReference type="EMBL" id="GEB45882.1"/>
    </source>
</evidence>
<dbReference type="PROSITE" id="PS51704">
    <property type="entry name" value="GP_PDE"/>
    <property type="match status" value="1"/>
</dbReference>
<proteinExistence type="predicted"/>